<sequence length="287" mass="32218">MKKNAVEQGLDPKRASLQPDFVLQELVTAENFIVAIEAVFSNHKEEEDIRKLLKSARQGNTSIEEFNLYFNSLLYSVDLSESLKCEFYNDAINPKIVQLDVLAAQIGFTYEDWKKECILQHLCHRCGGTWDSAHDTVHHCPLAKKHHLSKVQCLAIWKDWGGHVWKEGGSRSSELERPDESKWAPVNLQLGSSRGATSQQPDRLPTSPLPADRFDKGKKRESVSEINQEPMLKKRAGKMKAPDGDGKSRLVTVDAMEADPMSVGDMCFACQLAEMEYSESPVTSSHS</sequence>
<dbReference type="Proteomes" id="UP000325313">
    <property type="component" value="Unassembled WGS sequence"/>
</dbReference>
<organism evidence="2 3">
    <name type="scientific">Puccinia graminis f. sp. tritici</name>
    <dbReference type="NCBI Taxonomy" id="56615"/>
    <lineage>
        <taxon>Eukaryota</taxon>
        <taxon>Fungi</taxon>
        <taxon>Dikarya</taxon>
        <taxon>Basidiomycota</taxon>
        <taxon>Pucciniomycotina</taxon>
        <taxon>Pucciniomycetes</taxon>
        <taxon>Pucciniales</taxon>
        <taxon>Pucciniaceae</taxon>
        <taxon>Puccinia</taxon>
    </lineage>
</organism>
<evidence type="ECO:0000313" key="3">
    <source>
        <dbReference type="Proteomes" id="UP000325313"/>
    </source>
</evidence>
<dbReference type="EMBL" id="VDEP01000308">
    <property type="protein sequence ID" value="KAA1107039.1"/>
    <property type="molecule type" value="Genomic_DNA"/>
</dbReference>
<evidence type="ECO:0000256" key="1">
    <source>
        <dbReference type="SAM" id="MobiDB-lite"/>
    </source>
</evidence>
<accession>A0A5B0Q1V6</accession>
<protein>
    <recommendedName>
        <fullName evidence="4">Retrotransposon gag domain-containing protein</fullName>
    </recommendedName>
</protein>
<evidence type="ECO:0000313" key="2">
    <source>
        <dbReference type="EMBL" id="KAA1107039.1"/>
    </source>
</evidence>
<name>A0A5B0Q1V6_PUCGR</name>
<evidence type="ECO:0008006" key="4">
    <source>
        <dbReference type="Google" id="ProtNLM"/>
    </source>
</evidence>
<feature type="compositionally biased region" description="Polar residues" evidence="1">
    <location>
        <begin position="191"/>
        <end position="201"/>
    </location>
</feature>
<feature type="compositionally biased region" description="Basic and acidic residues" evidence="1">
    <location>
        <begin position="212"/>
        <end position="223"/>
    </location>
</feature>
<proteinExistence type="predicted"/>
<reference evidence="2 3" key="1">
    <citation type="submission" date="2019-05" db="EMBL/GenBank/DDBJ databases">
        <title>Emergence of the Ug99 lineage of the wheat stem rust pathogen through somatic hybridization.</title>
        <authorList>
            <person name="Li F."/>
            <person name="Upadhyaya N.M."/>
            <person name="Sperschneider J."/>
            <person name="Matny O."/>
            <person name="Nguyen-Phuc H."/>
            <person name="Mago R."/>
            <person name="Raley C."/>
            <person name="Miller M.E."/>
            <person name="Silverstein K.A.T."/>
            <person name="Henningsen E."/>
            <person name="Hirsch C.D."/>
            <person name="Visser B."/>
            <person name="Pretorius Z.A."/>
            <person name="Steffenson B.J."/>
            <person name="Schwessinger B."/>
            <person name="Dodds P.N."/>
            <person name="Figueroa M."/>
        </authorList>
    </citation>
    <scope>NUCLEOTIDE SEQUENCE [LARGE SCALE GENOMIC DNA]</scope>
    <source>
        <strain evidence="2 3">Ug99</strain>
    </source>
</reference>
<feature type="region of interest" description="Disordered" evidence="1">
    <location>
        <begin position="191"/>
        <end position="247"/>
    </location>
</feature>
<comment type="caution">
    <text evidence="2">The sequence shown here is derived from an EMBL/GenBank/DDBJ whole genome shotgun (WGS) entry which is preliminary data.</text>
</comment>
<dbReference type="AlphaFoldDB" id="A0A5B0Q1V6"/>
<gene>
    <name evidence="2" type="ORF">PGTUg99_026465</name>
</gene>